<organism evidence="1 2">
    <name type="scientific">Panagrolaimus sp. ES5</name>
    <dbReference type="NCBI Taxonomy" id="591445"/>
    <lineage>
        <taxon>Eukaryota</taxon>
        <taxon>Metazoa</taxon>
        <taxon>Ecdysozoa</taxon>
        <taxon>Nematoda</taxon>
        <taxon>Chromadorea</taxon>
        <taxon>Rhabditida</taxon>
        <taxon>Tylenchina</taxon>
        <taxon>Panagrolaimomorpha</taxon>
        <taxon>Panagrolaimoidea</taxon>
        <taxon>Panagrolaimidae</taxon>
        <taxon>Panagrolaimus</taxon>
    </lineage>
</organism>
<evidence type="ECO:0000313" key="1">
    <source>
        <dbReference type="Proteomes" id="UP000887579"/>
    </source>
</evidence>
<protein>
    <submittedName>
        <fullName evidence="2">Macrophage-expressed gene 1 protein</fullName>
    </submittedName>
</protein>
<sequence>MMLLFISFLLGILPSLITSNNLAASVTSYALLNSETETCFKKIAEKSGNSQLIQALDGMTGVGWDNLMNIVTEPVIASNFSKCQITPDGRFLIPDSVFAIPIQQSEIDQSAKFYDQFNDYWHKTTDEMNVEAKGGYGPFSIGGSYSKKNIDTKYTMFSKNTFILHATLKHRAYILVSDLSAGLHPLFKNRLLEIVAYLRRGLTAQAKYLAEMIIRDYGTHYIERAEVGALIEQEDFIQVTEEETRTSEFEEIKKEASASLKLKVFGSASGSATETSETNTTAKYKSMIRQSNFRTFGGPSIDRLAKLNLNKTTENMLVDNLVPLNHRGAFLHTIVVKTNFPELARSELLSLGHLLGNVTRDYFERNVIRGCTNPASTNFNYQANYDDHSCVDVKRKHGSVSGVFEGEVPTDSPATLPPQTQPPSPPPTTTTPPPPRFDMTPYGGVFQNCTPLGKATKELCEKYTTSNMLSNSSFCAFNFETKTIASTIYKVKSIEKRAGQACNDESYFSPNCVDYSFDVLHDHDLQLEIFSCQKKPLIDPTATVYFGGIYDEHELNPAVGASGCPGRYEAYKIGTKTIVCLSYENPDEKKFRIEFGGFFSCQTPPKEAHCPIGFTQYLATVLNDCEIFYCAKTDVSSKTFNSPTIKRPPFIEDSVMLTNNTAGKIVGYIDGIYWMEIPVDKALKSLGNIENQNHTESIDIWLAKTGSLINKFYIAANTSVEALLDELKTVKELP</sequence>
<reference evidence="2" key="1">
    <citation type="submission" date="2022-11" db="UniProtKB">
        <authorList>
            <consortium name="WormBaseParasite"/>
        </authorList>
    </citation>
    <scope>IDENTIFICATION</scope>
</reference>
<dbReference type="WBParaSite" id="ES5_v2.g16063.t1">
    <property type="protein sequence ID" value="ES5_v2.g16063.t1"/>
    <property type="gene ID" value="ES5_v2.g16063"/>
</dbReference>
<name>A0AC34FG06_9BILA</name>
<accession>A0AC34FG06</accession>
<dbReference type="Proteomes" id="UP000887579">
    <property type="component" value="Unplaced"/>
</dbReference>
<evidence type="ECO:0000313" key="2">
    <source>
        <dbReference type="WBParaSite" id="ES5_v2.g16063.t1"/>
    </source>
</evidence>
<proteinExistence type="predicted"/>